<evidence type="ECO:0000259" key="2">
    <source>
        <dbReference type="PROSITE" id="PS50948"/>
    </source>
</evidence>
<feature type="chain" id="PRO_5005893939" evidence="1">
    <location>
        <begin position="21"/>
        <end position="993"/>
    </location>
</feature>
<evidence type="ECO:0000256" key="1">
    <source>
        <dbReference type="SAM" id="SignalP"/>
    </source>
</evidence>
<feature type="domain" description="Apple" evidence="2">
    <location>
        <begin position="362"/>
        <end position="441"/>
    </location>
</feature>
<dbReference type="SMART" id="SM00473">
    <property type="entry name" value="PAN_AP"/>
    <property type="match status" value="5"/>
</dbReference>
<dbReference type="AlphaFoldDB" id="A0A0N5B3M3"/>
<dbReference type="PANTHER" id="PTHR47327:SF1">
    <property type="entry name" value="RE15579P"/>
    <property type="match status" value="1"/>
</dbReference>
<keyword evidence="3" id="KW-1185">Reference proteome</keyword>
<protein>
    <submittedName>
        <fullName evidence="4">Apple domain-containing protein</fullName>
    </submittedName>
</protein>
<feature type="domain" description="Apple" evidence="2">
    <location>
        <begin position="635"/>
        <end position="718"/>
    </location>
</feature>
<organism evidence="3 4">
    <name type="scientific">Strongyloides papillosus</name>
    <name type="common">Intestinal threadworm</name>
    <dbReference type="NCBI Taxonomy" id="174720"/>
    <lineage>
        <taxon>Eukaryota</taxon>
        <taxon>Metazoa</taxon>
        <taxon>Ecdysozoa</taxon>
        <taxon>Nematoda</taxon>
        <taxon>Chromadorea</taxon>
        <taxon>Rhabditida</taxon>
        <taxon>Tylenchina</taxon>
        <taxon>Panagrolaimomorpha</taxon>
        <taxon>Strongyloidoidea</taxon>
        <taxon>Strongyloididae</taxon>
        <taxon>Strongyloides</taxon>
    </lineage>
</organism>
<dbReference type="Pfam" id="PF00024">
    <property type="entry name" value="PAN_1"/>
    <property type="match status" value="4"/>
</dbReference>
<dbReference type="InterPro" id="IPR003609">
    <property type="entry name" value="Pan_app"/>
</dbReference>
<dbReference type="CDD" id="cd01099">
    <property type="entry name" value="PAN_AP_HGF"/>
    <property type="match status" value="1"/>
</dbReference>
<dbReference type="SUPFAM" id="SSF57414">
    <property type="entry name" value="Hairpin loop containing domain-like"/>
    <property type="match status" value="4"/>
</dbReference>
<evidence type="ECO:0000313" key="4">
    <source>
        <dbReference type="WBParaSite" id="SPAL_0000067700.1"/>
    </source>
</evidence>
<proteinExistence type="predicted"/>
<feature type="signal peptide" evidence="1">
    <location>
        <begin position="1"/>
        <end position="20"/>
    </location>
</feature>
<dbReference type="STRING" id="174720.A0A0N5B3M3"/>
<dbReference type="GO" id="GO:0009653">
    <property type="term" value="P:anatomical structure morphogenesis"/>
    <property type="evidence" value="ECO:0007669"/>
    <property type="project" value="TreeGrafter"/>
</dbReference>
<dbReference type="PROSITE" id="PS50948">
    <property type="entry name" value="PAN"/>
    <property type="match status" value="3"/>
</dbReference>
<evidence type="ECO:0000313" key="3">
    <source>
        <dbReference type="Proteomes" id="UP000046392"/>
    </source>
</evidence>
<dbReference type="WBParaSite" id="SPAL_0000067700.1">
    <property type="protein sequence ID" value="SPAL_0000067700.1"/>
    <property type="gene ID" value="SPAL_0000067700"/>
</dbReference>
<keyword evidence="1" id="KW-0732">Signal</keyword>
<sequence length="993" mass="114169">MERNIFLIFLSLSLINILSASEINEGHCPLVFNVKKYHINEISKVDSYFVNFNITSIDECAKFCGKRHFCRTADYNPIEKSCSISYKETLNCYTNYERFSSYHIDTKRIDKYIYRISCANYCDSKFNSNPHSHEKTQEYKDAINSINGNEEFGKYLNKIPEIILELQRKLGSDTKIHTQLIPVERKIEEKIREIDHKNGSLTRQVQKVETEIKEVKGQLIKMGQLDGEIEEKVKGIIEYVEKDNDKEVNVLSDNLSKSFDNDIVNKIPTMKSFRVVSDDVPLPIQRYPKMRGVRTEVRGDSITFDLPNEPVVINGRVVGYQEKSDKDGNSVDVFYNSKEYNSHEFTYSSKENIDANNAVEYCYRVINEQELMYAGYKTLEQISLNECRCACAESWLTMNDPVCLSIQYFKETSKCILNKGDHHGRYDLVYNPKTVYYHTSCTREVFLSTVKSICNFTLGSPKDTTTLAPINDNNSNVKSDKDEKEEVDSIMVSSKKTSDECFEVIPGYNMIGVTGGMESNVTLEECKCFCAHGKTLNRHKFQCLSATYFHDQRDCLLNIADKEIKPKGFVKNYAKNYRVSYIGMTCPFSKYLTDVFEDFNLHKCRIDDYEERKNNNNNSEEEEVLDVKTKNTDDCFTEMPSYVLEGTAMALETNVTIDECKCYCIDSENRYGIICQSLQYYYDSSTCLLNNENKDSNPEKFSHNRLSDTSHSYFHFSCHSQKIFLSSYVEQTCTNILDQKLPKVELKDEMNKKVDGDLSQDSRLSYSDINKHDKEDKIIQLISNDEIKKHVITSTPNNYLASDNKMINKEESKVPKTSNKPVLETFTQSPNNGNDNANYEENEKTFENNEIDLDDSEEDDNEITTTTTEYPLTTVGDSSETEITTTTGTDEESLTKPLDNIGPCSYNALYNRLFNGNKLIKRVEVDSAVQCFKYCHINNCRSANLMLSTGSGRICELYKDSIVDYRRSDILEFARGGAHFDTIKCQVKEKISN</sequence>
<dbReference type="Proteomes" id="UP000046392">
    <property type="component" value="Unplaced"/>
</dbReference>
<name>A0A0N5B3M3_STREA</name>
<dbReference type="InterPro" id="IPR052774">
    <property type="entry name" value="Celegans_DevNeuronal_Protein"/>
</dbReference>
<dbReference type="Gene3D" id="3.50.4.10">
    <property type="entry name" value="Hepatocyte Growth Factor"/>
    <property type="match status" value="3"/>
</dbReference>
<dbReference type="PANTHER" id="PTHR47327">
    <property type="entry name" value="FI18240P1-RELATED"/>
    <property type="match status" value="1"/>
</dbReference>
<accession>A0A0N5B3M3</accession>
<feature type="domain" description="Apple" evidence="2">
    <location>
        <begin position="501"/>
        <end position="586"/>
    </location>
</feature>
<reference evidence="4" key="1">
    <citation type="submission" date="2017-02" db="UniProtKB">
        <authorList>
            <consortium name="WormBaseParasite"/>
        </authorList>
    </citation>
    <scope>IDENTIFICATION</scope>
</reference>